<dbReference type="AlphaFoldDB" id="A0A163BDW7"/>
<comment type="subcellular location">
    <subcellularLocation>
        <location evidence="1">Membrane</location>
        <topology evidence="1">Single-pass type II membrane protein</topology>
    </subcellularLocation>
</comment>
<keyword evidence="6" id="KW-0325">Glycoprotein</keyword>
<dbReference type="RefSeq" id="XP_018298991.1">
    <property type="nucleotide sequence ID" value="XM_018438047.1"/>
</dbReference>
<dbReference type="GeneID" id="28998953"/>
<name>A0A163BDW7_PHYB8</name>
<dbReference type="GO" id="GO:0016020">
    <property type="term" value="C:membrane"/>
    <property type="evidence" value="ECO:0007669"/>
    <property type="project" value="UniProtKB-SubCell"/>
</dbReference>
<evidence type="ECO:0000256" key="2">
    <source>
        <dbReference type="ARBA" id="ARBA00022692"/>
    </source>
</evidence>
<organism evidence="7 8">
    <name type="scientific">Phycomyces blakesleeanus (strain ATCC 8743b / DSM 1359 / FGSC 10004 / NBRC 33097 / NRRL 1555)</name>
    <dbReference type="NCBI Taxonomy" id="763407"/>
    <lineage>
        <taxon>Eukaryota</taxon>
        <taxon>Fungi</taxon>
        <taxon>Fungi incertae sedis</taxon>
        <taxon>Mucoromycota</taxon>
        <taxon>Mucoromycotina</taxon>
        <taxon>Mucoromycetes</taxon>
        <taxon>Mucorales</taxon>
        <taxon>Phycomycetaceae</taxon>
        <taxon>Phycomyces</taxon>
    </lineage>
</organism>
<accession>A0A163BDW7</accession>
<keyword evidence="7" id="KW-0808">Transferase</keyword>
<dbReference type="PANTHER" id="PTHR12270">
    <property type="entry name" value="GLYCOSYLTRANSFERASE-RELATED"/>
    <property type="match status" value="1"/>
</dbReference>
<dbReference type="GO" id="GO:0035269">
    <property type="term" value="P:protein O-linked glycosylation via mannose"/>
    <property type="evidence" value="ECO:0007669"/>
    <property type="project" value="TreeGrafter"/>
</dbReference>
<dbReference type="GO" id="GO:0015020">
    <property type="term" value="F:glucuronosyltransferase activity"/>
    <property type="evidence" value="ECO:0007669"/>
    <property type="project" value="TreeGrafter"/>
</dbReference>
<evidence type="ECO:0000313" key="8">
    <source>
        <dbReference type="Proteomes" id="UP000077315"/>
    </source>
</evidence>
<dbReference type="STRING" id="763407.A0A163BDW7"/>
<gene>
    <name evidence="7" type="ORF">PHYBLDRAFT_178805</name>
</gene>
<evidence type="ECO:0000256" key="1">
    <source>
        <dbReference type="ARBA" id="ARBA00004606"/>
    </source>
</evidence>
<dbReference type="Proteomes" id="UP000077315">
    <property type="component" value="Unassembled WGS sequence"/>
</dbReference>
<keyword evidence="5" id="KW-0472">Membrane</keyword>
<evidence type="ECO:0000256" key="6">
    <source>
        <dbReference type="ARBA" id="ARBA00023180"/>
    </source>
</evidence>
<evidence type="ECO:0000313" key="7">
    <source>
        <dbReference type="EMBL" id="OAD80951.1"/>
    </source>
</evidence>
<dbReference type="OrthoDB" id="2279878at2759"/>
<proteinExistence type="predicted"/>
<dbReference type="InParanoid" id="A0A163BDW7"/>
<evidence type="ECO:0000256" key="4">
    <source>
        <dbReference type="ARBA" id="ARBA00022989"/>
    </source>
</evidence>
<keyword evidence="4" id="KW-1133">Transmembrane helix</keyword>
<keyword evidence="3" id="KW-0735">Signal-anchor</keyword>
<dbReference type="InterPro" id="IPR051292">
    <property type="entry name" value="Xyl/GlcA_transferase"/>
</dbReference>
<dbReference type="PANTHER" id="PTHR12270:SF25">
    <property type="entry name" value="GLYCOSYLTRANSFERASE-LIKE PROTEIN LARGE"/>
    <property type="match status" value="1"/>
</dbReference>
<dbReference type="VEuPathDB" id="FungiDB:PHYBLDRAFT_178805"/>
<dbReference type="Pfam" id="PF13896">
    <property type="entry name" value="Glyco_transf_49"/>
    <property type="match status" value="1"/>
</dbReference>
<dbReference type="GO" id="GO:0042285">
    <property type="term" value="F:xylosyltransferase activity"/>
    <property type="evidence" value="ECO:0007669"/>
    <property type="project" value="TreeGrafter"/>
</dbReference>
<dbReference type="EMBL" id="KV440971">
    <property type="protein sequence ID" value="OAD80951.1"/>
    <property type="molecule type" value="Genomic_DNA"/>
</dbReference>
<evidence type="ECO:0000256" key="5">
    <source>
        <dbReference type="ARBA" id="ARBA00023136"/>
    </source>
</evidence>
<reference evidence="8" key="1">
    <citation type="submission" date="2015-06" db="EMBL/GenBank/DDBJ databases">
        <title>Expansion of signal transduction pathways in fungi by whole-genome duplication.</title>
        <authorList>
            <consortium name="DOE Joint Genome Institute"/>
            <person name="Corrochano L.M."/>
            <person name="Kuo A."/>
            <person name="Marcet-Houben M."/>
            <person name="Polaino S."/>
            <person name="Salamov A."/>
            <person name="Villalobos J.M."/>
            <person name="Alvarez M.I."/>
            <person name="Avalos J."/>
            <person name="Benito E.P."/>
            <person name="Benoit I."/>
            <person name="Burger G."/>
            <person name="Camino L.P."/>
            <person name="Canovas D."/>
            <person name="Cerda-Olmedo E."/>
            <person name="Cheng J.-F."/>
            <person name="Dominguez A."/>
            <person name="Elias M."/>
            <person name="Eslava A.P."/>
            <person name="Glaser F."/>
            <person name="Grimwood J."/>
            <person name="Gutierrez G."/>
            <person name="Heitman J."/>
            <person name="Henrissat B."/>
            <person name="Iturriaga E.A."/>
            <person name="Lang B.F."/>
            <person name="Lavin J.L."/>
            <person name="Lee S."/>
            <person name="Li W."/>
            <person name="Lindquist E."/>
            <person name="Lopez-Garcia S."/>
            <person name="Luque E.M."/>
            <person name="Marcos A.T."/>
            <person name="Martin J."/>
            <person name="McCluskey K."/>
            <person name="Medina H.R."/>
            <person name="Miralles-Duran A."/>
            <person name="Miyazaki A."/>
            <person name="Munoz-Torres E."/>
            <person name="Oguiza J.A."/>
            <person name="Ohm R."/>
            <person name="Olmedo M."/>
            <person name="Orejas M."/>
            <person name="Ortiz-Castellanos L."/>
            <person name="Pisabarro A.G."/>
            <person name="Rodriguez-Romero J."/>
            <person name="Ruiz-Herrera J."/>
            <person name="Ruiz-Vazquez R."/>
            <person name="Sanz C."/>
            <person name="Schackwitz W."/>
            <person name="Schmutz J."/>
            <person name="Shahriari M."/>
            <person name="Shelest E."/>
            <person name="Silva-Franco F."/>
            <person name="Soanes D."/>
            <person name="Syed K."/>
            <person name="Tagua V.G."/>
            <person name="Talbot N.J."/>
            <person name="Thon M."/>
            <person name="De vries R.P."/>
            <person name="Wiebenga A."/>
            <person name="Yadav J.S."/>
            <person name="Braun E.L."/>
            <person name="Baker S."/>
            <person name="Garre V."/>
            <person name="Horwitz B."/>
            <person name="Torres-Martinez S."/>
            <person name="Idnurm A."/>
            <person name="Herrera-Estrella A."/>
            <person name="Gabaldon T."/>
            <person name="Grigoriev I.V."/>
        </authorList>
    </citation>
    <scope>NUCLEOTIDE SEQUENCE [LARGE SCALE GENOMIC DNA]</scope>
    <source>
        <strain evidence="8">NRRL 1555(-)</strain>
    </source>
</reference>
<sequence>MLSHGNEPLSTKSTTSLAALRRQWINTARSFRNKYMQLGEGFVGRYPFSCFLLSCYVVFSLCLTATHLTAWYMQPSAQSTASVLVPHRTYDAAQDYSMIDTLSHGLRMSKLLPLSHYETTRNTEPYWLKGQAPNTDLTLTTGLKISDWPAFRRLAERWSGPISATLMVSKEERSISGELASIVEEHRKRPDLFGQVDIHLLEVPEKAAGIAAMLIPRNGERNVARLYARTGYVCDMPIGVLPSPHLQTTWKANHTGYQALLDDGHMLVLPMFTSPALPATKLEILEEISKNKITPVDPIDLRQWQTTDSIYLVKHYDPSYSPIAIQSKTAVPWCPERFMDQRSACFFDIYLAGGEFYGMGSEYALTVSEPETIGHVNHVIETRMYAKYFWEQCVHHARQLDALGLWKSPRSSHVRGQCSRVILNWGRGLIGKPH</sequence>
<keyword evidence="2" id="KW-0812">Transmembrane</keyword>
<protein>
    <submittedName>
        <fullName evidence="7">Glycosyltransferase family 49 protein</fullName>
    </submittedName>
</protein>
<keyword evidence="8" id="KW-1185">Reference proteome</keyword>
<evidence type="ECO:0000256" key="3">
    <source>
        <dbReference type="ARBA" id="ARBA00022968"/>
    </source>
</evidence>